<dbReference type="InterPro" id="IPR024932">
    <property type="entry name" value="ApbE"/>
</dbReference>
<comment type="cofactor">
    <cofactor evidence="19">
        <name>Mg(2+)</name>
        <dbReference type="ChEBI" id="CHEBI:18420"/>
    </cofactor>
    <cofactor evidence="19">
        <name>Mn(2+)</name>
        <dbReference type="ChEBI" id="CHEBI:29035"/>
    </cofactor>
    <text evidence="19">Magnesium. Can also use manganese.</text>
</comment>
<evidence type="ECO:0000256" key="16">
    <source>
        <dbReference type="ARBA" id="ARBA00048540"/>
    </source>
</evidence>
<evidence type="ECO:0000256" key="6">
    <source>
        <dbReference type="ARBA" id="ARBA00022630"/>
    </source>
</evidence>
<evidence type="ECO:0000256" key="13">
    <source>
        <dbReference type="ARBA" id="ARBA00023139"/>
    </source>
</evidence>
<evidence type="ECO:0000256" key="17">
    <source>
        <dbReference type="ARBA" id="ARBA00060485"/>
    </source>
</evidence>
<dbReference type="AlphaFoldDB" id="A0A853I499"/>
<evidence type="ECO:0000256" key="20">
    <source>
        <dbReference type="RuleBase" id="RU363002"/>
    </source>
</evidence>
<comment type="caution">
    <text evidence="21">The sequence shown here is derived from an EMBL/GenBank/DDBJ whole genome shotgun (WGS) entry which is preliminary data.</text>
</comment>
<feature type="binding site" evidence="19">
    <location>
        <position position="179"/>
    </location>
    <ligand>
        <name>Mg(2+)</name>
        <dbReference type="ChEBI" id="CHEBI:18420"/>
    </ligand>
</feature>
<evidence type="ECO:0000256" key="18">
    <source>
        <dbReference type="PIRNR" id="PIRNR006268"/>
    </source>
</evidence>
<sequence>MRWIVKIAGKFSLVVCCLLFVLVGCDSAKVEKVTGPTMGTRYHVKYIVKSDTVSQQQVKQVVQQVLDDINARMSTYINDSELMQFNVAAINQPYTLSADIIELVALSQQLSRLSSGAYDVTVGPLVNLWGFGPDHRPDQVPEEAQIKAAFAKVGYGSVEVNKQQNQLTKRKPVFVDLSSIAKGYAVDQVAKALEGLAINSYMVEVGGELKAKGLKPTGEHWRIGIEQPELMVQQEPNLVVQVDGKGVATSGDYRNYFEIEGKRYSHTIDPRTGYPITHRLASVTVIDENVARADGLSTMFMVLGPEQGLAIANQENIAAYFIVKTGQGFKSVASEAFKTYLATNTAKVNGF</sequence>
<dbReference type="PIRSF" id="PIRSF006268">
    <property type="entry name" value="ApbE"/>
    <property type="match status" value="1"/>
</dbReference>
<evidence type="ECO:0000256" key="12">
    <source>
        <dbReference type="ARBA" id="ARBA00023136"/>
    </source>
</evidence>
<evidence type="ECO:0000256" key="2">
    <source>
        <dbReference type="ARBA" id="ARBA00011955"/>
    </source>
</evidence>
<dbReference type="FunFam" id="3.10.520.10:FF:000001">
    <property type="entry name" value="FAD:protein FMN transferase"/>
    <property type="match status" value="1"/>
</dbReference>
<dbReference type="Pfam" id="PF02424">
    <property type="entry name" value="ApbE"/>
    <property type="match status" value="1"/>
</dbReference>
<dbReference type="SUPFAM" id="SSF143631">
    <property type="entry name" value="ApbE-like"/>
    <property type="match status" value="1"/>
</dbReference>
<evidence type="ECO:0000313" key="22">
    <source>
        <dbReference type="Proteomes" id="UP000569732"/>
    </source>
</evidence>
<evidence type="ECO:0000313" key="21">
    <source>
        <dbReference type="EMBL" id="NYZ64984.1"/>
    </source>
</evidence>
<keyword evidence="7 18" id="KW-0808">Transferase</keyword>
<dbReference type="Proteomes" id="UP000569732">
    <property type="component" value="Unassembled WGS sequence"/>
</dbReference>
<dbReference type="GO" id="GO:0016740">
    <property type="term" value="F:transferase activity"/>
    <property type="evidence" value="ECO:0007669"/>
    <property type="project" value="UniProtKB-UniRule"/>
</dbReference>
<evidence type="ECO:0000256" key="8">
    <source>
        <dbReference type="ARBA" id="ARBA00022723"/>
    </source>
</evidence>
<keyword evidence="9" id="KW-0732">Signal</keyword>
<dbReference type="PANTHER" id="PTHR30040:SF2">
    <property type="entry name" value="FAD:PROTEIN FMN TRANSFERASE"/>
    <property type="match status" value="1"/>
</dbReference>
<dbReference type="EMBL" id="JACCKB010000003">
    <property type="protein sequence ID" value="NYZ64984.1"/>
    <property type="molecule type" value="Genomic_DNA"/>
</dbReference>
<evidence type="ECO:0000256" key="14">
    <source>
        <dbReference type="ARBA" id="ARBA00023288"/>
    </source>
</evidence>
<evidence type="ECO:0000256" key="11">
    <source>
        <dbReference type="ARBA" id="ARBA00022842"/>
    </source>
</evidence>
<dbReference type="GO" id="GO:0046872">
    <property type="term" value="F:metal ion binding"/>
    <property type="evidence" value="ECO:0007669"/>
    <property type="project" value="UniProtKB-UniRule"/>
</dbReference>
<evidence type="ECO:0000256" key="10">
    <source>
        <dbReference type="ARBA" id="ARBA00022827"/>
    </source>
</evidence>
<keyword evidence="12" id="KW-0472">Membrane</keyword>
<reference evidence="21 22" key="1">
    <citation type="submission" date="2020-07" db="EMBL/GenBank/DDBJ databases">
        <title>Endozoicomonas sp. nov., isolated from sediment.</title>
        <authorList>
            <person name="Gu T."/>
        </authorList>
    </citation>
    <scope>NUCLEOTIDE SEQUENCE [LARGE SCALE GENOMIC DNA]</scope>
    <source>
        <strain evidence="21 22">SM1973</strain>
    </source>
</reference>
<name>A0A853I499_9GAMM</name>
<accession>A0A853I499</accession>
<keyword evidence="8 18" id="KW-0479">Metal-binding</keyword>
<dbReference type="PROSITE" id="PS51257">
    <property type="entry name" value="PROKAR_LIPOPROTEIN"/>
    <property type="match status" value="1"/>
</dbReference>
<keyword evidence="6 18" id="KW-0285">Flavoprotein</keyword>
<evidence type="ECO:0000256" key="7">
    <source>
        <dbReference type="ARBA" id="ARBA00022679"/>
    </source>
</evidence>
<dbReference type="PANTHER" id="PTHR30040">
    <property type="entry name" value="THIAMINE BIOSYNTHESIS LIPOPROTEIN APBE"/>
    <property type="match status" value="1"/>
</dbReference>
<keyword evidence="14 20" id="KW-0449">Lipoprotein</keyword>
<feature type="binding site" evidence="19">
    <location>
        <position position="298"/>
    </location>
    <ligand>
        <name>Mg(2+)</name>
        <dbReference type="ChEBI" id="CHEBI:18420"/>
    </ligand>
</feature>
<comment type="similarity">
    <text evidence="1 18 20">Belongs to the ApbE family.</text>
</comment>
<feature type="binding site" evidence="19">
    <location>
        <position position="294"/>
    </location>
    <ligand>
        <name>Mg(2+)</name>
        <dbReference type="ChEBI" id="CHEBI:18420"/>
    </ligand>
</feature>
<evidence type="ECO:0000256" key="19">
    <source>
        <dbReference type="PIRSR" id="PIRSR006268-2"/>
    </source>
</evidence>
<keyword evidence="10 18" id="KW-0274">FAD</keyword>
<evidence type="ECO:0000256" key="9">
    <source>
        <dbReference type="ARBA" id="ARBA00022729"/>
    </source>
</evidence>
<evidence type="ECO:0000256" key="4">
    <source>
        <dbReference type="ARBA" id="ARBA00022475"/>
    </source>
</evidence>
<keyword evidence="4" id="KW-1003">Cell membrane</keyword>
<comment type="catalytic activity">
    <reaction evidence="16 18 20">
        <text>L-threonyl-[protein] + FAD = FMN-L-threonyl-[protein] + AMP + H(+)</text>
        <dbReference type="Rhea" id="RHEA:36847"/>
        <dbReference type="Rhea" id="RHEA-COMP:11060"/>
        <dbReference type="Rhea" id="RHEA-COMP:11061"/>
        <dbReference type="ChEBI" id="CHEBI:15378"/>
        <dbReference type="ChEBI" id="CHEBI:30013"/>
        <dbReference type="ChEBI" id="CHEBI:57692"/>
        <dbReference type="ChEBI" id="CHEBI:74257"/>
        <dbReference type="ChEBI" id="CHEBI:456215"/>
        <dbReference type="EC" id="2.7.1.180"/>
    </reaction>
</comment>
<dbReference type="GO" id="GO:0005886">
    <property type="term" value="C:plasma membrane"/>
    <property type="evidence" value="ECO:0007669"/>
    <property type="project" value="UniProtKB-SubCell"/>
</dbReference>
<dbReference type="EC" id="2.7.1.180" evidence="2 18"/>
<evidence type="ECO:0000256" key="1">
    <source>
        <dbReference type="ARBA" id="ARBA00008282"/>
    </source>
</evidence>
<evidence type="ECO:0000256" key="15">
    <source>
        <dbReference type="ARBA" id="ARBA00031306"/>
    </source>
</evidence>
<keyword evidence="13" id="KW-0564">Palmitate</keyword>
<evidence type="ECO:0000256" key="3">
    <source>
        <dbReference type="ARBA" id="ARBA00016337"/>
    </source>
</evidence>
<protein>
    <recommendedName>
        <fullName evidence="3 18">FAD:protein FMN transferase</fullName>
        <ecNumber evidence="2 18">2.7.1.180</ecNumber>
    </recommendedName>
    <alternativeName>
        <fullName evidence="15 18">Flavin transferase</fullName>
    </alternativeName>
</protein>
<dbReference type="RefSeq" id="WP_180567019.1">
    <property type="nucleotide sequence ID" value="NZ_JACCKB010000003.1"/>
</dbReference>
<evidence type="ECO:0000256" key="5">
    <source>
        <dbReference type="ARBA" id="ARBA00022519"/>
    </source>
</evidence>
<dbReference type="Gene3D" id="3.10.520.10">
    <property type="entry name" value="ApbE-like domains"/>
    <property type="match status" value="1"/>
</dbReference>
<gene>
    <name evidence="21" type="ORF">H0A36_03120</name>
</gene>
<proteinExistence type="inferred from homology"/>
<keyword evidence="5 20" id="KW-0997">Cell inner membrane</keyword>
<comment type="subcellular location">
    <subcellularLocation>
        <location evidence="17 20">Cell inner membrane</location>
        <topology evidence="17 20">Lipid-anchor</topology>
        <orientation evidence="17 20">Periplasmic side</orientation>
    </subcellularLocation>
</comment>
<keyword evidence="22" id="KW-1185">Reference proteome</keyword>
<comment type="function">
    <text evidence="20">Flavin transferase that catalyzes the transfer of the FMN moiety of FAD and its covalent binding to the hydroxyl group of a threonine residue in a target flavoprotein.</text>
</comment>
<keyword evidence="11 18" id="KW-0460">Magnesium</keyword>
<organism evidence="21 22">
    <name type="scientific">Spartinivicinus marinus</name>
    <dbReference type="NCBI Taxonomy" id="2994442"/>
    <lineage>
        <taxon>Bacteria</taxon>
        <taxon>Pseudomonadati</taxon>
        <taxon>Pseudomonadota</taxon>
        <taxon>Gammaproteobacteria</taxon>
        <taxon>Oceanospirillales</taxon>
        <taxon>Zooshikellaceae</taxon>
        <taxon>Spartinivicinus</taxon>
    </lineage>
</organism>
<dbReference type="InterPro" id="IPR003374">
    <property type="entry name" value="ApbE-like_sf"/>
</dbReference>